<name>A0A1J8PN88_9AGAM</name>
<dbReference type="Proteomes" id="UP000183567">
    <property type="component" value="Unassembled WGS sequence"/>
</dbReference>
<evidence type="ECO:0000256" key="1">
    <source>
        <dbReference type="SAM" id="MobiDB-lite"/>
    </source>
</evidence>
<gene>
    <name evidence="2" type="ORF">AZE42_12253</name>
</gene>
<organism evidence="2 3">
    <name type="scientific">Rhizopogon vesiculosus</name>
    <dbReference type="NCBI Taxonomy" id="180088"/>
    <lineage>
        <taxon>Eukaryota</taxon>
        <taxon>Fungi</taxon>
        <taxon>Dikarya</taxon>
        <taxon>Basidiomycota</taxon>
        <taxon>Agaricomycotina</taxon>
        <taxon>Agaricomycetes</taxon>
        <taxon>Agaricomycetidae</taxon>
        <taxon>Boletales</taxon>
        <taxon>Suillineae</taxon>
        <taxon>Rhizopogonaceae</taxon>
        <taxon>Rhizopogon</taxon>
    </lineage>
</organism>
<accession>A0A1J8PN88</accession>
<proteinExistence type="predicted"/>
<reference evidence="2 3" key="1">
    <citation type="submission" date="2016-03" db="EMBL/GenBank/DDBJ databases">
        <title>Comparative genomics of the ectomycorrhizal sister species Rhizopogon vinicolor and Rhizopogon vesiculosus (Basidiomycota: Boletales) reveals a divergence of the mating type B locus.</title>
        <authorList>
            <person name="Mujic A.B."/>
            <person name="Kuo A."/>
            <person name="Tritt A."/>
            <person name="Lipzen A."/>
            <person name="Chen C."/>
            <person name="Johnson J."/>
            <person name="Sharma A."/>
            <person name="Barry K."/>
            <person name="Grigoriev I.V."/>
            <person name="Spatafora J.W."/>
        </authorList>
    </citation>
    <scope>NUCLEOTIDE SEQUENCE [LARGE SCALE GENOMIC DNA]</scope>
    <source>
        <strain evidence="2 3">AM-OR11-056</strain>
    </source>
</reference>
<feature type="region of interest" description="Disordered" evidence="1">
    <location>
        <begin position="31"/>
        <end position="52"/>
    </location>
</feature>
<evidence type="ECO:0000313" key="2">
    <source>
        <dbReference type="EMBL" id="OJA09975.1"/>
    </source>
</evidence>
<dbReference type="AlphaFoldDB" id="A0A1J8PN88"/>
<protein>
    <submittedName>
        <fullName evidence="2">Uncharacterized protein</fullName>
    </submittedName>
</protein>
<evidence type="ECO:0000313" key="3">
    <source>
        <dbReference type="Proteomes" id="UP000183567"/>
    </source>
</evidence>
<keyword evidence="3" id="KW-1185">Reference proteome</keyword>
<sequence>MTSFPPLGSPSILSCCQVRYHGARNLIPMTKSSSGLKISQKKRQSPPLVKAP</sequence>
<comment type="caution">
    <text evidence="2">The sequence shown here is derived from an EMBL/GenBank/DDBJ whole genome shotgun (WGS) entry which is preliminary data.</text>
</comment>
<dbReference type="EMBL" id="LVVM01005674">
    <property type="protein sequence ID" value="OJA09975.1"/>
    <property type="molecule type" value="Genomic_DNA"/>
</dbReference>